<protein>
    <submittedName>
        <fullName evidence="1">Uncharacterized protein</fullName>
    </submittedName>
</protein>
<evidence type="ECO:0000313" key="1">
    <source>
        <dbReference type="EMBL" id="KAK7439552.1"/>
    </source>
</evidence>
<accession>A0ABR1IRV1</accession>
<reference evidence="1 2" key="1">
    <citation type="submission" date="2024-01" db="EMBL/GenBank/DDBJ databases">
        <title>A draft genome for the cacao thread blight pathogen Marasmiellus scandens.</title>
        <authorList>
            <person name="Baruah I.K."/>
            <person name="Leung J."/>
            <person name="Bukari Y."/>
            <person name="Amoako-Attah I."/>
            <person name="Meinhardt L.W."/>
            <person name="Bailey B.A."/>
            <person name="Cohen S.P."/>
        </authorList>
    </citation>
    <scope>NUCLEOTIDE SEQUENCE [LARGE SCALE GENOMIC DNA]</scope>
    <source>
        <strain evidence="1 2">GH-19</strain>
    </source>
</reference>
<comment type="caution">
    <text evidence="1">The sequence shown here is derived from an EMBL/GenBank/DDBJ whole genome shotgun (WGS) entry which is preliminary data.</text>
</comment>
<dbReference type="Proteomes" id="UP001498398">
    <property type="component" value="Unassembled WGS sequence"/>
</dbReference>
<name>A0ABR1IRV1_9AGAR</name>
<proteinExistence type="predicted"/>
<gene>
    <name evidence="1" type="ORF">VKT23_017480</name>
</gene>
<keyword evidence="2" id="KW-1185">Reference proteome</keyword>
<evidence type="ECO:0000313" key="2">
    <source>
        <dbReference type="Proteomes" id="UP001498398"/>
    </source>
</evidence>
<dbReference type="EMBL" id="JBANRG010000072">
    <property type="protein sequence ID" value="KAK7439552.1"/>
    <property type="molecule type" value="Genomic_DNA"/>
</dbReference>
<organism evidence="1 2">
    <name type="scientific">Marasmiellus scandens</name>
    <dbReference type="NCBI Taxonomy" id="2682957"/>
    <lineage>
        <taxon>Eukaryota</taxon>
        <taxon>Fungi</taxon>
        <taxon>Dikarya</taxon>
        <taxon>Basidiomycota</taxon>
        <taxon>Agaricomycotina</taxon>
        <taxon>Agaricomycetes</taxon>
        <taxon>Agaricomycetidae</taxon>
        <taxon>Agaricales</taxon>
        <taxon>Marasmiineae</taxon>
        <taxon>Omphalotaceae</taxon>
        <taxon>Marasmiellus</taxon>
    </lineage>
</organism>
<sequence length="242" mass="27720">MPCNHNDLEKGQPKVDYHQHCSPAPDGGCEFYFTGGVPIPPLSARPWRKAYIADSPCDRDTCLDFMTPSFTAALEAGELDQFYPVVTLWWMVIFPSDVLKGTPRQIYTRFNGDVEAVELAVQMARLAPEDLEEHLRYLLLWNARRGVVVRVERPWLAELEYAMGVYHRLHPYHLRSTCRAAPTSQQLQQEFAADILLITSEIYNPLPSPSPTPPPEVPSYTVFESMSKRRLPHRAGWHWMPN</sequence>